<keyword evidence="2" id="KW-1185">Reference proteome</keyword>
<dbReference type="EMBL" id="QTSX02002304">
    <property type="protein sequence ID" value="KAJ9076261.1"/>
    <property type="molecule type" value="Genomic_DNA"/>
</dbReference>
<sequence>MNHLIFTAVLTACLRIVGYQQGPAAFGPSPEGLDQIYYKDPDQLNSLYASFWPPLMSSYSTISFAAYTSTYYVLKYFARSFGRYNTHTKVFQWLMTIYPIVTALTGFQFTNLLLFLLQKTKQQIQDENINMGGPNGLAQQLSVSQCKSLGHIPSSETHLITFFGG</sequence>
<accession>A0ACC2TP42</accession>
<organism evidence="1 2">
    <name type="scientific">Entomophthora muscae</name>
    <dbReference type="NCBI Taxonomy" id="34485"/>
    <lineage>
        <taxon>Eukaryota</taxon>
        <taxon>Fungi</taxon>
        <taxon>Fungi incertae sedis</taxon>
        <taxon>Zoopagomycota</taxon>
        <taxon>Entomophthoromycotina</taxon>
        <taxon>Entomophthoromycetes</taxon>
        <taxon>Entomophthorales</taxon>
        <taxon>Entomophthoraceae</taxon>
        <taxon>Entomophthora</taxon>
    </lineage>
</organism>
<comment type="caution">
    <text evidence="1">The sequence shown here is derived from an EMBL/GenBank/DDBJ whole genome shotgun (WGS) entry which is preliminary data.</text>
</comment>
<reference evidence="1" key="1">
    <citation type="submission" date="2022-04" db="EMBL/GenBank/DDBJ databases">
        <title>Genome of the entomopathogenic fungus Entomophthora muscae.</title>
        <authorList>
            <person name="Elya C."/>
            <person name="Lovett B.R."/>
            <person name="Lee E."/>
            <person name="Macias A.M."/>
            <person name="Hajek A.E."/>
            <person name="De Bivort B.L."/>
            <person name="Kasson M.T."/>
            <person name="De Fine Licht H.H."/>
            <person name="Stajich J.E."/>
        </authorList>
    </citation>
    <scope>NUCLEOTIDE SEQUENCE</scope>
    <source>
        <strain evidence="1">Berkeley</strain>
    </source>
</reference>
<evidence type="ECO:0000313" key="1">
    <source>
        <dbReference type="EMBL" id="KAJ9076261.1"/>
    </source>
</evidence>
<protein>
    <submittedName>
        <fullName evidence="1">Uncharacterized protein</fullName>
    </submittedName>
</protein>
<evidence type="ECO:0000313" key="2">
    <source>
        <dbReference type="Proteomes" id="UP001165960"/>
    </source>
</evidence>
<proteinExistence type="predicted"/>
<dbReference type="Proteomes" id="UP001165960">
    <property type="component" value="Unassembled WGS sequence"/>
</dbReference>
<gene>
    <name evidence="1" type="ORF">DSO57_1028003</name>
</gene>
<name>A0ACC2TP42_9FUNG</name>